<evidence type="ECO:0000313" key="2">
    <source>
        <dbReference type="EMBL" id="ADW68987.1"/>
    </source>
</evidence>
<dbReference type="KEGG" id="acm:AciX9_1941"/>
<dbReference type="PaxDb" id="1198114-AciX9_1941"/>
<dbReference type="RefSeq" id="WP_013580306.1">
    <property type="nucleotide sequence ID" value="NC_015064.1"/>
</dbReference>
<gene>
    <name evidence="2" type="ordered locus">AciX9_1941</name>
</gene>
<evidence type="ECO:0000256" key="1">
    <source>
        <dbReference type="SAM" id="MobiDB-lite"/>
    </source>
</evidence>
<proteinExistence type="predicted"/>
<keyword evidence="3" id="KW-1185">Reference proteome</keyword>
<organism evidence="3">
    <name type="scientific">Granulicella tundricola (strain ATCC BAA-1859 / DSM 23138 / MP5ACTX9)</name>
    <dbReference type="NCBI Taxonomy" id="1198114"/>
    <lineage>
        <taxon>Bacteria</taxon>
        <taxon>Pseudomonadati</taxon>
        <taxon>Acidobacteriota</taxon>
        <taxon>Terriglobia</taxon>
        <taxon>Terriglobales</taxon>
        <taxon>Acidobacteriaceae</taxon>
        <taxon>Granulicella</taxon>
    </lineage>
</organism>
<dbReference type="EMBL" id="CP002480">
    <property type="protein sequence ID" value="ADW68987.1"/>
    <property type="molecule type" value="Genomic_DNA"/>
</dbReference>
<feature type="region of interest" description="Disordered" evidence="1">
    <location>
        <begin position="205"/>
        <end position="251"/>
    </location>
</feature>
<reference evidence="3" key="1">
    <citation type="submission" date="2011-01" db="EMBL/GenBank/DDBJ databases">
        <title>Complete sequence of chromosome of Acidobacterium sp. MP5ACTX9.</title>
        <authorList>
            <consortium name="US DOE Joint Genome Institute"/>
            <person name="Lucas S."/>
            <person name="Copeland A."/>
            <person name="Lapidus A."/>
            <person name="Cheng J.-F."/>
            <person name="Goodwin L."/>
            <person name="Pitluck S."/>
            <person name="Teshima H."/>
            <person name="Detter J.C."/>
            <person name="Han C."/>
            <person name="Tapia R."/>
            <person name="Land M."/>
            <person name="Hauser L."/>
            <person name="Kyrpides N."/>
            <person name="Ivanova N."/>
            <person name="Ovchinnikova G."/>
            <person name="Pagani I."/>
            <person name="Rawat S.R."/>
            <person name="Mannisto M."/>
            <person name="Haggblom M.M."/>
            <person name="Woyke T."/>
        </authorList>
    </citation>
    <scope>NUCLEOTIDE SEQUENCE [LARGE SCALE GENOMIC DNA]</scope>
    <source>
        <strain evidence="3">MP5ACTX9</strain>
    </source>
</reference>
<protein>
    <submittedName>
        <fullName evidence="2">Uncharacterized protein</fullName>
    </submittedName>
</protein>
<dbReference type="Proteomes" id="UP000000343">
    <property type="component" value="Chromosome"/>
</dbReference>
<dbReference type="HOGENOM" id="CLU_1105921_0_0_0"/>
<feature type="compositionally biased region" description="Basic residues" evidence="1">
    <location>
        <begin position="230"/>
        <end position="245"/>
    </location>
</feature>
<evidence type="ECO:0000313" key="3">
    <source>
        <dbReference type="Proteomes" id="UP000000343"/>
    </source>
</evidence>
<name>E8X0N6_GRATM</name>
<dbReference type="AlphaFoldDB" id="E8X0N6"/>
<accession>E8X0N6</accession>
<sequence>MASVTVTGLRSILISLANSWDLRHPSESKHQQALCDCAKLFTDPAFEQQPGDTEQQSETRESERLQVFRVLEEYGGSFGGPYQEARSEAPTTYIHAYTAFVRACLLRPWKSAISEREEVFTEVRGHLWANALGRGRWDELPKDHLLRKLLERFQVDLPLLRVCANPACRRTRRLFIATKEARVYCGTDCAAEGESLRLKKVVRKGRTQAAGETNKGPKSVEGRARIAAAQRKRHAEKRAKTKKRPNIYLNG</sequence>